<proteinExistence type="predicted"/>
<name>A0A2P2PL06_RHIMU</name>
<reference evidence="1" key="1">
    <citation type="submission" date="2018-02" db="EMBL/GenBank/DDBJ databases">
        <title>Rhizophora mucronata_Transcriptome.</title>
        <authorList>
            <person name="Meera S.P."/>
            <person name="Sreeshan A."/>
            <person name="Augustine A."/>
        </authorList>
    </citation>
    <scope>NUCLEOTIDE SEQUENCE</scope>
    <source>
        <tissue evidence="1">Leaf</tissue>
    </source>
</reference>
<dbReference type="EMBL" id="GGEC01074960">
    <property type="protein sequence ID" value="MBX55444.1"/>
    <property type="molecule type" value="Transcribed_RNA"/>
</dbReference>
<protein>
    <submittedName>
        <fullName evidence="1">Uncharacterized protein</fullName>
    </submittedName>
</protein>
<organism evidence="1">
    <name type="scientific">Rhizophora mucronata</name>
    <name type="common">Asiatic mangrove</name>
    <dbReference type="NCBI Taxonomy" id="61149"/>
    <lineage>
        <taxon>Eukaryota</taxon>
        <taxon>Viridiplantae</taxon>
        <taxon>Streptophyta</taxon>
        <taxon>Embryophyta</taxon>
        <taxon>Tracheophyta</taxon>
        <taxon>Spermatophyta</taxon>
        <taxon>Magnoliopsida</taxon>
        <taxon>eudicotyledons</taxon>
        <taxon>Gunneridae</taxon>
        <taxon>Pentapetalae</taxon>
        <taxon>rosids</taxon>
        <taxon>fabids</taxon>
        <taxon>Malpighiales</taxon>
        <taxon>Rhizophoraceae</taxon>
        <taxon>Rhizophora</taxon>
    </lineage>
</organism>
<evidence type="ECO:0000313" key="1">
    <source>
        <dbReference type="EMBL" id="MBX55444.1"/>
    </source>
</evidence>
<sequence length="18" mass="2201">MDKYKSCHIFAILKMRES</sequence>
<accession>A0A2P2PL06</accession>
<dbReference type="AlphaFoldDB" id="A0A2P2PL06"/>